<dbReference type="RefSeq" id="WP_346087178.1">
    <property type="nucleotide sequence ID" value="NZ_BAAAZK010000007.1"/>
</dbReference>
<accession>A0ABP8AAC8</accession>
<reference evidence="2" key="1">
    <citation type="journal article" date="2019" name="Int. J. Syst. Evol. Microbiol.">
        <title>The Global Catalogue of Microorganisms (GCM) 10K type strain sequencing project: providing services to taxonomists for standard genome sequencing and annotation.</title>
        <authorList>
            <consortium name="The Broad Institute Genomics Platform"/>
            <consortium name="The Broad Institute Genome Sequencing Center for Infectious Disease"/>
            <person name="Wu L."/>
            <person name="Ma J."/>
        </authorList>
    </citation>
    <scope>NUCLEOTIDE SEQUENCE [LARGE SCALE GENOMIC DNA]</scope>
    <source>
        <strain evidence="2">JCM 16722</strain>
    </source>
</reference>
<keyword evidence="2" id="KW-1185">Reference proteome</keyword>
<comment type="caution">
    <text evidence="1">The sequence shown here is derived from an EMBL/GenBank/DDBJ whole genome shotgun (WGS) entry which is preliminary data.</text>
</comment>
<evidence type="ECO:0008006" key="3">
    <source>
        <dbReference type="Google" id="ProtNLM"/>
    </source>
</evidence>
<gene>
    <name evidence="1" type="ORF">GCM10022218_34900</name>
</gene>
<sequence>MSFTLACQSSQIKGAPGQVVDYKLTVTMRINNLSPFNTYLWGFDTIIIEPYLIKQNHIKMNVYHDQKKEVDTENSFSSDSLAGYFVSSVNTNKAYTFDAKHNFIKEIPRSDKKNGFLFERNISPIAPLIADFKVSGDTVVEGQTRKLLRLLKNKDGVETEYRITLDQLMFNKINIHPISEDLDLKFKGTCMSLEILSKYKNEQSKVEIFCKVSHDLSSNDQNIISYFKQWQKK</sequence>
<evidence type="ECO:0000313" key="2">
    <source>
        <dbReference type="Proteomes" id="UP001500167"/>
    </source>
</evidence>
<organism evidence="1 2">
    <name type="scientific">Sphingobacterium ginsenosidimutans</name>
    <dbReference type="NCBI Taxonomy" id="687845"/>
    <lineage>
        <taxon>Bacteria</taxon>
        <taxon>Pseudomonadati</taxon>
        <taxon>Bacteroidota</taxon>
        <taxon>Sphingobacteriia</taxon>
        <taxon>Sphingobacteriales</taxon>
        <taxon>Sphingobacteriaceae</taxon>
        <taxon>Sphingobacterium</taxon>
    </lineage>
</organism>
<evidence type="ECO:0000313" key="1">
    <source>
        <dbReference type="EMBL" id="GAA4180538.1"/>
    </source>
</evidence>
<name>A0ABP8AAC8_9SPHI</name>
<proteinExistence type="predicted"/>
<protein>
    <recommendedName>
        <fullName evidence="3">Gliding motility-associated protein GldM C-terminal domain-containing protein</fullName>
    </recommendedName>
</protein>
<dbReference type="EMBL" id="BAAAZK010000007">
    <property type="protein sequence ID" value="GAA4180538.1"/>
    <property type="molecule type" value="Genomic_DNA"/>
</dbReference>
<dbReference type="Proteomes" id="UP001500167">
    <property type="component" value="Unassembled WGS sequence"/>
</dbReference>